<evidence type="ECO:0000256" key="1">
    <source>
        <dbReference type="ARBA" id="ARBA00009986"/>
    </source>
</evidence>
<dbReference type="InterPro" id="IPR016160">
    <property type="entry name" value="Ald_DH_CS_CYS"/>
</dbReference>
<evidence type="ECO:0000313" key="6">
    <source>
        <dbReference type="EMBL" id="VEN57385.1"/>
    </source>
</evidence>
<dbReference type="FunFam" id="3.40.309.10:FF:000001">
    <property type="entry name" value="Mitochondrial aldehyde dehydrogenase 2"/>
    <property type="match status" value="1"/>
</dbReference>
<keyword evidence="7" id="KW-1185">Reference proteome</keyword>
<dbReference type="InterPro" id="IPR029510">
    <property type="entry name" value="Ald_DH_CS_GLU"/>
</dbReference>
<evidence type="ECO:0000256" key="3">
    <source>
        <dbReference type="PROSITE-ProRule" id="PRU10007"/>
    </source>
</evidence>
<dbReference type="Gene3D" id="3.40.605.10">
    <property type="entry name" value="Aldehyde Dehydrogenase, Chain A, domain 1"/>
    <property type="match status" value="1"/>
</dbReference>
<name>A0A653DB11_CALMS</name>
<dbReference type="EMBL" id="CAACVG010011128">
    <property type="protein sequence ID" value="VEN57385.1"/>
    <property type="molecule type" value="Genomic_DNA"/>
</dbReference>
<dbReference type="Pfam" id="PF00171">
    <property type="entry name" value="Aldedh"/>
    <property type="match status" value="1"/>
</dbReference>
<proteinExistence type="inferred from homology"/>
<evidence type="ECO:0000313" key="7">
    <source>
        <dbReference type="Proteomes" id="UP000410492"/>
    </source>
</evidence>
<dbReference type="SUPFAM" id="SSF53720">
    <property type="entry name" value="ALDH-like"/>
    <property type="match status" value="1"/>
</dbReference>
<dbReference type="InterPro" id="IPR016163">
    <property type="entry name" value="Ald_DH_C"/>
</dbReference>
<dbReference type="PANTHER" id="PTHR11699">
    <property type="entry name" value="ALDEHYDE DEHYDROGENASE-RELATED"/>
    <property type="match status" value="1"/>
</dbReference>
<dbReference type="PROSITE" id="PS00070">
    <property type="entry name" value="ALDEHYDE_DEHYDR_CYS"/>
    <property type="match status" value="1"/>
</dbReference>
<dbReference type="PROSITE" id="PS00687">
    <property type="entry name" value="ALDEHYDE_DEHYDR_GLU"/>
    <property type="match status" value="1"/>
</dbReference>
<feature type="active site" evidence="3">
    <location>
        <position position="257"/>
    </location>
</feature>
<evidence type="ECO:0000256" key="2">
    <source>
        <dbReference type="ARBA" id="ARBA00023002"/>
    </source>
</evidence>
<keyword evidence="2 4" id="KW-0560">Oxidoreductase</keyword>
<dbReference type="Gene3D" id="3.40.309.10">
    <property type="entry name" value="Aldehyde Dehydrogenase, Chain A, domain 2"/>
    <property type="match status" value="1"/>
</dbReference>
<dbReference type="InterPro" id="IPR016161">
    <property type="entry name" value="Ald_DH/histidinol_DH"/>
</dbReference>
<accession>A0A653DB11</accession>
<reference evidence="6 7" key="1">
    <citation type="submission" date="2019-01" db="EMBL/GenBank/DDBJ databases">
        <authorList>
            <person name="Sayadi A."/>
        </authorList>
    </citation>
    <scope>NUCLEOTIDE SEQUENCE [LARGE SCALE GENOMIC DNA]</scope>
</reference>
<evidence type="ECO:0000256" key="4">
    <source>
        <dbReference type="RuleBase" id="RU003345"/>
    </source>
</evidence>
<dbReference type="InterPro" id="IPR015590">
    <property type="entry name" value="Aldehyde_DH_dom"/>
</dbReference>
<feature type="domain" description="Aldehyde dehydrogenase" evidence="5">
    <location>
        <begin position="19"/>
        <end position="480"/>
    </location>
</feature>
<dbReference type="FunFam" id="3.40.605.10:FF:000050">
    <property type="entry name" value="Aldehyde dehydrogenase, mitochondrial"/>
    <property type="match status" value="1"/>
</dbReference>
<dbReference type="OrthoDB" id="310895at2759"/>
<dbReference type="FunFam" id="3.40.605.10:FF:000026">
    <property type="entry name" value="Aldehyde dehydrogenase, putative"/>
    <property type="match status" value="1"/>
</dbReference>
<dbReference type="AlphaFoldDB" id="A0A653DB11"/>
<dbReference type="GO" id="GO:0016620">
    <property type="term" value="F:oxidoreductase activity, acting on the aldehyde or oxo group of donors, NAD or NADP as acceptor"/>
    <property type="evidence" value="ECO:0007669"/>
    <property type="project" value="InterPro"/>
</dbReference>
<evidence type="ECO:0000259" key="5">
    <source>
        <dbReference type="Pfam" id="PF00171"/>
    </source>
</evidence>
<protein>
    <recommendedName>
        <fullName evidence="5">Aldehyde dehydrogenase domain-containing protein</fullName>
    </recommendedName>
</protein>
<organism evidence="6 7">
    <name type="scientific">Callosobruchus maculatus</name>
    <name type="common">Southern cowpea weevil</name>
    <name type="synonym">Pulse bruchid</name>
    <dbReference type="NCBI Taxonomy" id="64391"/>
    <lineage>
        <taxon>Eukaryota</taxon>
        <taxon>Metazoa</taxon>
        <taxon>Ecdysozoa</taxon>
        <taxon>Arthropoda</taxon>
        <taxon>Hexapoda</taxon>
        <taxon>Insecta</taxon>
        <taxon>Pterygota</taxon>
        <taxon>Neoptera</taxon>
        <taxon>Endopterygota</taxon>
        <taxon>Coleoptera</taxon>
        <taxon>Polyphaga</taxon>
        <taxon>Cucujiformia</taxon>
        <taxon>Chrysomeloidea</taxon>
        <taxon>Chrysomelidae</taxon>
        <taxon>Bruchinae</taxon>
        <taxon>Bruchini</taxon>
        <taxon>Callosobruchus</taxon>
    </lineage>
</organism>
<dbReference type="Proteomes" id="UP000410492">
    <property type="component" value="Unassembled WGS sequence"/>
</dbReference>
<dbReference type="InterPro" id="IPR016162">
    <property type="entry name" value="Ald_DH_N"/>
</dbReference>
<gene>
    <name evidence="6" type="ORF">CALMAC_LOCUS16025</name>
</gene>
<comment type="similarity">
    <text evidence="1 4">Belongs to the aldehyde dehydrogenase family.</text>
</comment>
<sequence>MAQIPDIKYTKLFINNEFVDAVSKKTFPVENPANGETVAYIAEGDKADVDRAVTAAKAAFARGSKWRSMDASARGMLMHKLADLLMRDIKELAALETLDNGKPYTESLIDIQCSVYVFRYFAGYCDKIHGNTIPSDGNYFALTRKEPVGVVGQVIPWNYPLLMLTWKWGPALAAGCTIVLKPAEQTPLTALATAALTKEAGFPPGVINIIPGYGPTAGAALCSHPDVRKVAFTGSTDIGHKIMEYSAASNLKSVSLELGGKSPLVIMNDADIDEAVEIAFNAIFANHGQNCCAGSRTFVQSGIYDEFVKKATIKAKARKIGNPFEEGVEHGPLIDKLQFEKVLRMIDSGRPQGAKLETGGKQWGSTGYYVEPTVFSNVTDEMTIAKEEIFGPVQSILKFDTLEEVIERANNTPYGLASGIITKNINDAMTYAQAIEAGSVWINCYDAITPQTPFGGYKKSGFGRDLGEDSLKDYLVTKTISIKVPTKN</sequence>